<feature type="binding site" evidence="10">
    <location>
        <position position="79"/>
    </location>
    <ligand>
        <name>substrate</name>
    </ligand>
</feature>
<evidence type="ECO:0000313" key="15">
    <source>
        <dbReference type="EMBL" id="RTH99894.1"/>
    </source>
</evidence>
<dbReference type="Gene3D" id="3.40.50.720">
    <property type="entry name" value="NAD(P)-binding Rossmann-like Domain"/>
    <property type="match status" value="1"/>
</dbReference>
<sequence length="306" mass="32077">MKVGVVGAGFVGATAAYALVLGGVGQEVVLVDREGDKASAQAEDLLHATPFAHPLRVHAGDYARLEGARVVILAAGVSQRPGESRLDLLGRNVRVFEAILPKVRAVAPEAVILVATNPVDIMTQVAALLSGLPPGRVVGSGTILDTARFRALLGEYLGISSHSIHAYVIGEHGDSEVLVWSSAQVGGLGLAEAAQALGRPLDESVRQAIDQGVRRAAYRIIAGKGATYYGIGAGLARIVRSILLDERQVYTLSLYHPEEGVAYSLPRLLGAQGVEATLHPALSPEEEALLGQSREILREAARSLGL</sequence>
<dbReference type="AlphaFoldDB" id="A0A430UGU6"/>
<comment type="catalytic activity">
    <reaction evidence="9 10">
        <text>(S)-lactate + NAD(+) = pyruvate + NADH + H(+)</text>
        <dbReference type="Rhea" id="RHEA:23444"/>
        <dbReference type="ChEBI" id="CHEBI:15361"/>
        <dbReference type="ChEBI" id="CHEBI:15378"/>
        <dbReference type="ChEBI" id="CHEBI:16651"/>
        <dbReference type="ChEBI" id="CHEBI:57540"/>
        <dbReference type="ChEBI" id="CHEBI:57945"/>
        <dbReference type="EC" id="1.1.1.27"/>
    </reaction>
</comment>
<evidence type="ECO:0000256" key="5">
    <source>
        <dbReference type="ARBA" id="ARBA00016495"/>
    </source>
</evidence>
<protein>
    <recommendedName>
        <fullName evidence="5 10">L-lactate dehydrogenase</fullName>
        <shortName evidence="10">L-LDH</shortName>
        <ecNumber evidence="4 10">1.1.1.27</ecNumber>
    </recommendedName>
</protein>
<feature type="binding site" evidence="12">
    <location>
        <begin position="7"/>
        <end position="12"/>
    </location>
    <ligand>
        <name>NAD(+)</name>
        <dbReference type="ChEBI" id="CHEBI:57540"/>
    </ligand>
</feature>
<comment type="caution">
    <text evidence="15">The sequence shown here is derived from an EMBL/GenBank/DDBJ whole genome shotgun (WGS) entry which is preliminary data.</text>
</comment>
<feature type="binding site" evidence="10">
    <location>
        <position position="140"/>
    </location>
    <ligand>
        <name>NAD(+)</name>
        <dbReference type="ChEBI" id="CHEBI:57540"/>
    </ligand>
</feature>
<accession>A0A430UGU6</accession>
<feature type="modified residue" description="Phosphotyrosine" evidence="10">
    <location>
        <position position="218"/>
    </location>
</feature>
<feature type="domain" description="Lactate/malate dehydrogenase C-terminal" evidence="14">
    <location>
        <begin position="142"/>
        <end position="300"/>
    </location>
</feature>
<comment type="pathway">
    <text evidence="1 10">Fermentation; pyruvate fermentation to lactate; (S)-lactate from pyruvate: step 1/1.</text>
</comment>
<dbReference type="InterPro" id="IPR022383">
    <property type="entry name" value="Lactate/malate_DH_C"/>
</dbReference>
<keyword evidence="10" id="KW-0963">Cytoplasm</keyword>
<keyword evidence="6 10" id="KW-0021">Allosteric enzyme</keyword>
<feature type="binding site" evidence="10">
    <location>
        <position position="150"/>
    </location>
    <ligand>
        <name>beta-D-fructose 1,6-bisphosphate</name>
        <dbReference type="ChEBI" id="CHEBI:32966"/>
        <note>allosteric activator</note>
    </ligand>
</feature>
<dbReference type="SUPFAM" id="SSF56327">
    <property type="entry name" value="LDH C-terminal domain-like"/>
    <property type="match status" value="1"/>
</dbReference>
<keyword evidence="8 10" id="KW-0520">NAD</keyword>
<feature type="binding site" evidence="10">
    <location>
        <position position="62"/>
    </location>
    <ligand>
        <name>NAD(+)</name>
        <dbReference type="ChEBI" id="CHEBI:57540"/>
    </ligand>
</feature>
<evidence type="ECO:0000256" key="7">
    <source>
        <dbReference type="ARBA" id="ARBA00023002"/>
    </source>
</evidence>
<dbReference type="EMBL" id="PEMH01000210">
    <property type="protein sequence ID" value="RTH99894.1"/>
    <property type="molecule type" value="Genomic_DNA"/>
</dbReference>
<comment type="activity regulation">
    <text evidence="10">Allosterically activated by fructose 1,6-bisphosphate (FBP).</text>
</comment>
<evidence type="ECO:0000313" key="16">
    <source>
        <dbReference type="Proteomes" id="UP000288347"/>
    </source>
</evidence>
<dbReference type="EC" id="1.1.1.27" evidence="4 10"/>
<feature type="binding site" evidence="12">
    <location>
        <position position="92"/>
    </location>
    <ligand>
        <name>NAD(+)</name>
        <dbReference type="ChEBI" id="CHEBI:57540"/>
    </ligand>
</feature>
<feature type="binding site" evidence="10">
    <location>
        <position position="11"/>
    </location>
    <ligand>
        <name>NAD(+)</name>
        <dbReference type="ChEBI" id="CHEBI:57540"/>
    </ligand>
</feature>
<proteinExistence type="inferred from homology"/>
<feature type="domain" description="Lactate/malate dehydrogenase N-terminal" evidence="13">
    <location>
        <begin position="1"/>
        <end position="139"/>
    </location>
</feature>
<dbReference type="InterPro" id="IPR001557">
    <property type="entry name" value="L-lactate/malate_DH"/>
</dbReference>
<dbReference type="InterPro" id="IPR011304">
    <property type="entry name" value="L-lactate_DH"/>
</dbReference>
<evidence type="ECO:0000256" key="1">
    <source>
        <dbReference type="ARBA" id="ARBA00004843"/>
    </source>
</evidence>
<feature type="binding site" evidence="10">
    <location>
        <position position="37"/>
    </location>
    <ligand>
        <name>NAD(+)</name>
        <dbReference type="ChEBI" id="CHEBI:57540"/>
    </ligand>
</feature>
<dbReference type="HAMAP" id="MF_00488">
    <property type="entry name" value="Lactate_dehydrog"/>
    <property type="match status" value="1"/>
</dbReference>
<evidence type="ECO:0000256" key="9">
    <source>
        <dbReference type="ARBA" id="ARBA00049258"/>
    </source>
</evidence>
<comment type="subunit">
    <text evidence="3 10">Homotetramer.</text>
</comment>
<dbReference type="PRINTS" id="PR00086">
    <property type="entry name" value="LLDHDRGNASE"/>
</dbReference>
<feature type="binding site" evidence="10">
    <location>
        <position position="227"/>
    </location>
    <ligand>
        <name>substrate</name>
    </ligand>
</feature>
<evidence type="ECO:0000256" key="6">
    <source>
        <dbReference type="ARBA" id="ARBA00022533"/>
    </source>
</evidence>
<dbReference type="PANTHER" id="PTHR43128:SF16">
    <property type="entry name" value="L-LACTATE DEHYDROGENASE"/>
    <property type="match status" value="1"/>
</dbReference>
<keyword evidence="10" id="KW-0597">Phosphoprotein</keyword>
<dbReference type="GO" id="GO:0005737">
    <property type="term" value="C:cytoplasm"/>
    <property type="evidence" value="ECO:0007669"/>
    <property type="project" value="UniProtKB-SubCell"/>
</dbReference>
<comment type="function">
    <text evidence="10">Catalyzes the conversion of lactate to pyruvate.</text>
</comment>
<evidence type="ECO:0000256" key="2">
    <source>
        <dbReference type="ARBA" id="ARBA00006054"/>
    </source>
</evidence>
<evidence type="ECO:0000256" key="11">
    <source>
        <dbReference type="PIRSR" id="PIRSR000102-1"/>
    </source>
</evidence>
<dbReference type="PIRSF" id="PIRSF000102">
    <property type="entry name" value="Lac_mal_DH"/>
    <property type="match status" value="1"/>
</dbReference>
<dbReference type="InterPro" id="IPR036291">
    <property type="entry name" value="NAD(P)-bd_dom_sf"/>
</dbReference>
<feature type="binding site" evidence="10">
    <location>
        <position position="165"/>
    </location>
    <ligand>
        <name>beta-D-fructose 1,6-bisphosphate</name>
        <dbReference type="ChEBI" id="CHEBI:32966"/>
        <note>allosteric activator</note>
    </ligand>
</feature>
<comment type="similarity">
    <text evidence="2 10">Belongs to the LDH/MDH superfamily. LDH family.</text>
</comment>
<dbReference type="PROSITE" id="PS00064">
    <property type="entry name" value="L_LDH"/>
    <property type="match status" value="1"/>
</dbReference>
<evidence type="ECO:0000256" key="10">
    <source>
        <dbReference type="HAMAP-Rule" id="MF_00488"/>
    </source>
</evidence>
<dbReference type="InterPro" id="IPR001236">
    <property type="entry name" value="Lactate/malate_DH_N"/>
</dbReference>
<feature type="binding site" evidence="10">
    <location>
        <begin position="145"/>
        <end position="148"/>
    </location>
    <ligand>
        <name>substrate</name>
    </ligand>
</feature>
<comment type="caution">
    <text evidence="10">Lacks conserved residue(s) required for the propagation of feature annotation.</text>
</comment>
<name>A0A430UGU6_THESC</name>
<dbReference type="Proteomes" id="UP000288347">
    <property type="component" value="Unassembled WGS sequence"/>
</dbReference>
<feature type="binding site" evidence="10">
    <location>
        <begin position="117"/>
        <end position="120"/>
    </location>
    <ligand>
        <name>substrate</name>
    </ligand>
</feature>
<evidence type="ECO:0000256" key="3">
    <source>
        <dbReference type="ARBA" id="ARBA00011881"/>
    </source>
</evidence>
<dbReference type="InterPro" id="IPR018177">
    <property type="entry name" value="L-lactate_DH_AS"/>
</dbReference>
<dbReference type="SUPFAM" id="SSF51735">
    <property type="entry name" value="NAD(P)-binding Rossmann-fold domains"/>
    <property type="match status" value="1"/>
</dbReference>
<dbReference type="GO" id="GO:0004459">
    <property type="term" value="F:L-lactate dehydrogenase (NAD+) activity"/>
    <property type="evidence" value="ECO:0007669"/>
    <property type="project" value="UniProtKB-UniRule"/>
</dbReference>
<dbReference type="RefSeq" id="WP_126217110.1">
    <property type="nucleotide sequence ID" value="NZ_PEMH01000210.1"/>
</dbReference>
<dbReference type="UniPathway" id="UPA00554">
    <property type="reaction ID" value="UER00611"/>
</dbReference>
<dbReference type="GO" id="GO:0006089">
    <property type="term" value="P:lactate metabolic process"/>
    <property type="evidence" value="ECO:0007669"/>
    <property type="project" value="TreeGrafter"/>
</dbReference>
<feature type="binding site" evidence="10 12">
    <location>
        <position position="32"/>
    </location>
    <ligand>
        <name>NAD(+)</name>
        <dbReference type="ChEBI" id="CHEBI:57540"/>
    </ligand>
</feature>
<feature type="binding site" evidence="10">
    <location>
        <begin position="76"/>
        <end position="77"/>
    </location>
    <ligand>
        <name>NAD(+)</name>
        <dbReference type="ChEBI" id="CHEBI:57540"/>
    </ligand>
</feature>
<organism evidence="15 16">
    <name type="scientific">Thermus scotoductus</name>
    <dbReference type="NCBI Taxonomy" id="37636"/>
    <lineage>
        <taxon>Bacteria</taxon>
        <taxon>Thermotogati</taxon>
        <taxon>Deinococcota</taxon>
        <taxon>Deinococci</taxon>
        <taxon>Thermales</taxon>
        <taxon>Thermaceae</taxon>
        <taxon>Thermus</taxon>
    </lineage>
</organism>
<feature type="binding site" evidence="10">
    <location>
        <begin position="115"/>
        <end position="117"/>
    </location>
    <ligand>
        <name>NAD(+)</name>
        <dbReference type="ChEBI" id="CHEBI:57540"/>
    </ligand>
</feature>
<comment type="subcellular location">
    <subcellularLocation>
        <location evidence="10">Cytoplasm</location>
    </subcellularLocation>
</comment>
<dbReference type="NCBIfam" id="TIGR01771">
    <property type="entry name" value="L-LDH-NAD"/>
    <property type="match status" value="1"/>
</dbReference>
<dbReference type="PANTHER" id="PTHR43128">
    <property type="entry name" value="L-2-HYDROXYCARBOXYLATE DEHYDROGENASE (NAD(P)(+))"/>
    <property type="match status" value="1"/>
</dbReference>
<gene>
    <name evidence="10" type="primary">ldh</name>
    <name evidence="15" type="ORF">CSW29_06815</name>
</gene>
<feature type="binding site" evidence="10">
    <location>
        <position position="85"/>
    </location>
    <ligand>
        <name>substrate</name>
    </ligand>
</feature>
<dbReference type="Pfam" id="PF02866">
    <property type="entry name" value="Ldh_1_C"/>
    <property type="match status" value="1"/>
</dbReference>
<evidence type="ECO:0000259" key="14">
    <source>
        <dbReference type="Pfam" id="PF02866"/>
    </source>
</evidence>
<evidence type="ECO:0000256" key="8">
    <source>
        <dbReference type="ARBA" id="ARBA00023027"/>
    </source>
</evidence>
<evidence type="ECO:0000256" key="12">
    <source>
        <dbReference type="PIRSR" id="PIRSR000102-3"/>
    </source>
</evidence>
<evidence type="ECO:0000256" key="4">
    <source>
        <dbReference type="ARBA" id="ARBA00012967"/>
    </source>
</evidence>
<dbReference type="InterPro" id="IPR015955">
    <property type="entry name" value="Lactate_DH/Glyco_Ohase_4_C"/>
</dbReference>
<feature type="active site" description="Proton acceptor" evidence="10 11">
    <location>
        <position position="172"/>
    </location>
</feature>
<dbReference type="Gene3D" id="3.90.110.10">
    <property type="entry name" value="Lactate dehydrogenase/glycoside hydrolase, family 4, C-terminal"/>
    <property type="match status" value="1"/>
</dbReference>
<dbReference type="GO" id="GO:0006096">
    <property type="term" value="P:glycolytic process"/>
    <property type="evidence" value="ECO:0007669"/>
    <property type="project" value="UniProtKB-UniRule"/>
</dbReference>
<keyword evidence="7 10" id="KW-0560">Oxidoreductase</keyword>
<dbReference type="Pfam" id="PF00056">
    <property type="entry name" value="Ldh_1_N"/>
    <property type="match status" value="1"/>
</dbReference>
<reference evidence="15 16" key="1">
    <citation type="journal article" date="2019" name="Extremophiles">
        <title>Biogeography of thermophiles and predominance of Thermus scotoductus in domestic water heaters.</title>
        <authorList>
            <person name="Wilpiszeski R.L."/>
            <person name="Zhang Z."/>
            <person name="House C.H."/>
        </authorList>
    </citation>
    <scope>NUCLEOTIDE SEQUENCE [LARGE SCALE GENOMIC DNA]</scope>
    <source>
        <strain evidence="15 16">16_S16</strain>
    </source>
</reference>
<evidence type="ECO:0000259" key="13">
    <source>
        <dbReference type="Pfam" id="PF00056"/>
    </source>
</evidence>